<dbReference type="EMBL" id="VOAH01000001">
    <property type="protein sequence ID" value="TVP42050.1"/>
    <property type="molecule type" value="Genomic_DNA"/>
</dbReference>
<accession>A0A557SZL1</accession>
<organism evidence="2 3">
    <name type="scientific">Candidatus Nitrosocosmicus arcticus</name>
    <dbReference type="NCBI Taxonomy" id="2035267"/>
    <lineage>
        <taxon>Archaea</taxon>
        <taxon>Nitrososphaerota</taxon>
        <taxon>Nitrososphaeria</taxon>
        <taxon>Nitrososphaerales</taxon>
        <taxon>Nitrososphaeraceae</taxon>
        <taxon>Candidatus Nitrosocosmicus</taxon>
    </lineage>
</organism>
<dbReference type="InterPro" id="IPR030688">
    <property type="entry name" value="MeTrfase_MtrA/MtxA"/>
</dbReference>
<keyword evidence="2" id="KW-0489">Methyltransferase</keyword>
<sequence length="171" mass="19214">MKRLVGELTDLNIKFQLEEAAGVVCKVIYPIPVSSFSGKGTEVAICTLSSMDLLKKVSSDAIMNKLLIVGRLFSENKGIDHLIQFCTMSSTMKYLILCGKDTNGHYPADALMNLMQFGLDEHNKIIGTKAPYPFIKCYPNLVNKFREQIKLIDLRDCYDLDKIIETVNNLT</sequence>
<protein>
    <submittedName>
        <fullName evidence="2">Putative tetrahydromethanopterin S-methyltransferase subunit A</fullName>
    </submittedName>
</protein>
<comment type="caution">
    <text evidence="2">The sequence shown here is derived from an EMBL/GenBank/DDBJ whole genome shotgun (WGS) entry which is preliminary data.</text>
</comment>
<evidence type="ECO:0000313" key="3">
    <source>
        <dbReference type="Proteomes" id="UP000315289"/>
    </source>
</evidence>
<dbReference type="Pfam" id="PF04208">
    <property type="entry name" value="MtrA"/>
    <property type="match status" value="1"/>
</dbReference>
<keyword evidence="3" id="KW-1185">Reference proteome</keyword>
<name>A0A557SZL1_9ARCH</name>
<dbReference type="Proteomes" id="UP000315289">
    <property type="component" value="Unassembled WGS sequence"/>
</dbReference>
<proteinExistence type="predicted"/>
<dbReference type="GO" id="GO:0032259">
    <property type="term" value="P:methylation"/>
    <property type="evidence" value="ECO:0007669"/>
    <property type="project" value="UniProtKB-KW"/>
</dbReference>
<evidence type="ECO:0000256" key="1">
    <source>
        <dbReference type="ARBA" id="ARBA00022679"/>
    </source>
</evidence>
<keyword evidence="1 2" id="KW-0808">Transferase</keyword>
<evidence type="ECO:0000313" key="2">
    <source>
        <dbReference type="EMBL" id="TVP42050.1"/>
    </source>
</evidence>
<reference evidence="2 3" key="1">
    <citation type="journal article" date="2019" name="Front. Microbiol.">
        <title>Ammonia Oxidation by the Arctic Terrestrial Thaumarchaeote Candidatus Nitrosocosmicus arcticus Is Stimulated by Increasing Temperatures.</title>
        <authorList>
            <person name="Alves R.J.E."/>
            <person name="Kerou M."/>
            <person name="Zappe A."/>
            <person name="Bittner R."/>
            <person name="Abby S.S."/>
            <person name="Schmidt H.A."/>
            <person name="Pfeifer K."/>
            <person name="Schleper C."/>
        </authorList>
    </citation>
    <scope>NUCLEOTIDE SEQUENCE [LARGE SCALE GENOMIC DNA]</scope>
    <source>
        <strain evidence="2 3">Kfb</strain>
    </source>
</reference>
<dbReference type="AlphaFoldDB" id="A0A557SZL1"/>
<gene>
    <name evidence="2" type="ORF">NARC_10457</name>
</gene>
<dbReference type="GO" id="GO:0008168">
    <property type="term" value="F:methyltransferase activity"/>
    <property type="evidence" value="ECO:0007669"/>
    <property type="project" value="UniProtKB-KW"/>
</dbReference>